<reference evidence="9" key="1">
    <citation type="submission" date="2020-08" db="EMBL/GenBank/DDBJ databases">
        <title>Genome public.</title>
        <authorList>
            <person name="Liu C."/>
            <person name="Sun Q."/>
        </authorList>
    </citation>
    <scope>NUCLEOTIDE SEQUENCE</scope>
    <source>
        <strain evidence="9">BX7</strain>
    </source>
</reference>
<dbReference type="Pfam" id="PF00258">
    <property type="entry name" value="Flavodoxin_1"/>
    <property type="match status" value="1"/>
</dbReference>
<dbReference type="Proteomes" id="UP000620366">
    <property type="component" value="Unassembled WGS sequence"/>
</dbReference>
<dbReference type="GO" id="GO:0009055">
    <property type="term" value="F:electron transfer activity"/>
    <property type="evidence" value="ECO:0007669"/>
    <property type="project" value="UniProtKB-UniRule"/>
</dbReference>
<name>A0A926DCX9_9FIRM</name>
<dbReference type="RefSeq" id="WP_249300061.1">
    <property type="nucleotide sequence ID" value="NZ_JACRSP010000002.1"/>
</dbReference>
<keyword evidence="10" id="KW-1185">Reference proteome</keyword>
<keyword evidence="6 7" id="KW-0249">Electron transport</keyword>
<comment type="cofactor">
    <cofactor evidence="1 7">
        <name>FMN</name>
        <dbReference type="ChEBI" id="CHEBI:58210"/>
    </cofactor>
</comment>
<evidence type="ECO:0000256" key="7">
    <source>
        <dbReference type="RuleBase" id="RU367037"/>
    </source>
</evidence>
<dbReference type="Gene3D" id="3.40.50.360">
    <property type="match status" value="1"/>
</dbReference>
<evidence type="ECO:0000256" key="1">
    <source>
        <dbReference type="ARBA" id="ARBA00001917"/>
    </source>
</evidence>
<evidence type="ECO:0000313" key="10">
    <source>
        <dbReference type="Proteomes" id="UP000620366"/>
    </source>
</evidence>
<accession>A0A926DCX9</accession>
<comment type="similarity">
    <text evidence="2 7">Belongs to the flavodoxin family.</text>
</comment>
<dbReference type="InterPro" id="IPR029039">
    <property type="entry name" value="Flavoprotein-like_sf"/>
</dbReference>
<dbReference type="SUPFAM" id="SSF52218">
    <property type="entry name" value="Flavoproteins"/>
    <property type="match status" value="1"/>
</dbReference>
<comment type="function">
    <text evidence="7">Low-potential electron donor to a number of redox enzymes.</text>
</comment>
<evidence type="ECO:0000256" key="2">
    <source>
        <dbReference type="ARBA" id="ARBA00005267"/>
    </source>
</evidence>
<dbReference type="GO" id="GO:0010181">
    <property type="term" value="F:FMN binding"/>
    <property type="evidence" value="ECO:0007669"/>
    <property type="project" value="UniProtKB-UniRule"/>
</dbReference>
<dbReference type="EMBL" id="JACRSP010000002">
    <property type="protein sequence ID" value="MBC8536303.1"/>
    <property type="molecule type" value="Genomic_DNA"/>
</dbReference>
<keyword evidence="3 7" id="KW-0813">Transport</keyword>
<evidence type="ECO:0000256" key="6">
    <source>
        <dbReference type="ARBA" id="ARBA00022982"/>
    </source>
</evidence>
<dbReference type="InterPro" id="IPR010087">
    <property type="entry name" value="Flav_short"/>
</dbReference>
<protein>
    <recommendedName>
        <fullName evidence="7">Flavodoxin</fullName>
    </recommendedName>
</protein>
<dbReference type="PROSITE" id="PS50902">
    <property type="entry name" value="FLAVODOXIN_LIKE"/>
    <property type="match status" value="1"/>
</dbReference>
<dbReference type="NCBIfam" id="TIGR01753">
    <property type="entry name" value="flav_short"/>
    <property type="match status" value="1"/>
</dbReference>
<evidence type="ECO:0000256" key="3">
    <source>
        <dbReference type="ARBA" id="ARBA00022448"/>
    </source>
</evidence>
<sequence length="141" mass="14717">MKKIAVIYWTGTGNTEAMAHSVADGARTAGAEVAIQCVGDIAADTAAGFDALALGCPAMGAEVLEETEFEPFFAELEPQLGGKTVGLFGSYGWGDGQWMRDWKERTIAAGANLCGEPVMANEAPGVTELDECRALGEALTK</sequence>
<dbReference type="InterPro" id="IPR001226">
    <property type="entry name" value="Flavodoxin_CS"/>
</dbReference>
<dbReference type="GO" id="GO:0016651">
    <property type="term" value="F:oxidoreductase activity, acting on NAD(P)H"/>
    <property type="evidence" value="ECO:0007669"/>
    <property type="project" value="UniProtKB-ARBA"/>
</dbReference>
<gene>
    <name evidence="9" type="ORF">H8695_06295</name>
</gene>
<feature type="domain" description="Flavodoxin-like" evidence="8">
    <location>
        <begin position="4"/>
        <end position="140"/>
    </location>
</feature>
<proteinExistence type="inferred from homology"/>
<evidence type="ECO:0000313" key="9">
    <source>
        <dbReference type="EMBL" id="MBC8536303.1"/>
    </source>
</evidence>
<comment type="caution">
    <text evidence="9">The sequence shown here is derived from an EMBL/GenBank/DDBJ whole genome shotgun (WGS) entry which is preliminary data.</text>
</comment>
<evidence type="ECO:0000256" key="5">
    <source>
        <dbReference type="ARBA" id="ARBA00022643"/>
    </source>
</evidence>
<keyword evidence="5 7" id="KW-0288">FMN</keyword>
<dbReference type="AlphaFoldDB" id="A0A926DCX9"/>
<organism evidence="9 10">
    <name type="scientific">Feifania hominis</name>
    <dbReference type="NCBI Taxonomy" id="2763660"/>
    <lineage>
        <taxon>Bacteria</taxon>
        <taxon>Bacillati</taxon>
        <taxon>Bacillota</taxon>
        <taxon>Clostridia</taxon>
        <taxon>Eubacteriales</taxon>
        <taxon>Feifaniaceae</taxon>
        <taxon>Feifania</taxon>
    </lineage>
</organism>
<evidence type="ECO:0000259" key="8">
    <source>
        <dbReference type="PROSITE" id="PS50902"/>
    </source>
</evidence>
<dbReference type="InterPro" id="IPR008254">
    <property type="entry name" value="Flavodoxin/NO_synth"/>
</dbReference>
<evidence type="ECO:0000256" key="4">
    <source>
        <dbReference type="ARBA" id="ARBA00022630"/>
    </source>
</evidence>
<keyword evidence="4 7" id="KW-0285">Flavoprotein</keyword>
<dbReference type="PROSITE" id="PS00201">
    <property type="entry name" value="FLAVODOXIN"/>
    <property type="match status" value="1"/>
</dbReference>